<proteinExistence type="predicted"/>
<dbReference type="Pfam" id="PF14559">
    <property type="entry name" value="TPR_19"/>
    <property type="match status" value="1"/>
</dbReference>
<gene>
    <name evidence="3" type="ORF">BWR18_00775</name>
</gene>
<evidence type="ECO:0000259" key="2">
    <source>
        <dbReference type="Pfam" id="PF04575"/>
    </source>
</evidence>
<evidence type="ECO:0000313" key="3">
    <source>
        <dbReference type="EMBL" id="APX10393.1"/>
    </source>
</evidence>
<feature type="repeat" description="TPR" evidence="1">
    <location>
        <begin position="61"/>
        <end position="94"/>
    </location>
</feature>
<reference evidence="3 4" key="1">
    <citation type="submission" date="2017-01" db="EMBL/GenBank/DDBJ databases">
        <title>Complete genome of Tateyamaria omphalii DOK1-4 isolated from seawater in Dokdo.</title>
        <authorList>
            <person name="Kim J.H."/>
            <person name="Chi W.-J."/>
        </authorList>
    </citation>
    <scope>NUCLEOTIDE SEQUENCE [LARGE SCALE GENOMIC DNA]</scope>
    <source>
        <strain evidence="3 4">DOK1-4</strain>
    </source>
</reference>
<dbReference type="InterPro" id="IPR011990">
    <property type="entry name" value="TPR-like_helical_dom_sf"/>
</dbReference>
<dbReference type="AlphaFoldDB" id="A0A1P8MQX6"/>
<dbReference type="Proteomes" id="UP000186336">
    <property type="component" value="Chromosome"/>
</dbReference>
<keyword evidence="4" id="KW-1185">Reference proteome</keyword>
<dbReference type="Gene3D" id="1.25.40.10">
    <property type="entry name" value="Tetratricopeptide repeat domain"/>
    <property type="match status" value="1"/>
</dbReference>
<dbReference type="OrthoDB" id="7916830at2"/>
<dbReference type="KEGG" id="tom:BWR18_00775"/>
<name>A0A1P8MQX6_9RHOB</name>
<dbReference type="PROSITE" id="PS50005">
    <property type="entry name" value="TPR"/>
    <property type="match status" value="1"/>
</dbReference>
<dbReference type="CDD" id="cd07177">
    <property type="entry name" value="terB_like"/>
    <property type="match status" value="1"/>
</dbReference>
<dbReference type="SUPFAM" id="SSF48452">
    <property type="entry name" value="TPR-like"/>
    <property type="match status" value="1"/>
</dbReference>
<dbReference type="SMART" id="SM00028">
    <property type="entry name" value="TPR"/>
    <property type="match status" value="2"/>
</dbReference>
<dbReference type="InterPro" id="IPR019734">
    <property type="entry name" value="TPR_rpt"/>
</dbReference>
<evidence type="ECO:0000313" key="4">
    <source>
        <dbReference type="Proteomes" id="UP000186336"/>
    </source>
</evidence>
<feature type="domain" description="Surface lipoprotein assembly modifier C-terminal" evidence="2">
    <location>
        <begin position="149"/>
        <end position="433"/>
    </location>
</feature>
<dbReference type="EMBL" id="CP019312">
    <property type="protein sequence ID" value="APX10393.1"/>
    <property type="molecule type" value="Genomic_DNA"/>
</dbReference>
<accession>A0A1P8MQX6</accession>
<protein>
    <recommendedName>
        <fullName evidence="2">Surface lipoprotein assembly modifier C-terminal domain-containing protein</fullName>
    </recommendedName>
</protein>
<evidence type="ECO:0000256" key="1">
    <source>
        <dbReference type="PROSITE-ProRule" id="PRU00339"/>
    </source>
</evidence>
<dbReference type="STRING" id="299262.BWR18_00775"/>
<dbReference type="InterPro" id="IPR007655">
    <property type="entry name" value="Slam_C"/>
</dbReference>
<dbReference type="RefSeq" id="WP_076626241.1">
    <property type="nucleotide sequence ID" value="NZ_CP019312.1"/>
</dbReference>
<organism evidence="3 4">
    <name type="scientific">Tateyamaria omphalii</name>
    <dbReference type="NCBI Taxonomy" id="299262"/>
    <lineage>
        <taxon>Bacteria</taxon>
        <taxon>Pseudomonadati</taxon>
        <taxon>Pseudomonadota</taxon>
        <taxon>Alphaproteobacteria</taxon>
        <taxon>Rhodobacterales</taxon>
        <taxon>Roseobacteraceae</taxon>
        <taxon>Tateyamaria</taxon>
    </lineage>
</organism>
<keyword evidence="1" id="KW-0802">TPR repeat</keyword>
<sequence>MFGLMEQRARLCAAVLIVLGALSVLARPALAVSDRMLVTLIANGQVEEARALFASQGPTETDWLFFEGRVAKADGDFDRAIQVFRDVLLRDPSYLAARRELAHSLLLVGDYRASAHHFRTLLRIDPSEELRRGYVTFLDEIDRLRPFSLSGRFAIISSTNINRGSSQERFQPGVPNAPSFDITSQAEPGTGVELGLAGRHLWRRDNGFRWTLDWDLSTRQFSDSSHNSFSASTRLQYARLSAQSRWSVGPFAHRLWTENEQDDRLDLGVSFSTDRRLNARNTLFLSVSGEQRDNLSGDANDGPLYWMQFGLARSVQDGVLTVGTRLIAHRPERAHLQYDGQSVFAHISRAWSGGLQGGIGIELGQRSYAALFPLAGVARADDYAQINISAHHEAIRFGRFMPTLRCTFGRTSSNVAFYDHDIEECTIGVTTRF</sequence>
<dbReference type="Pfam" id="PF04575">
    <property type="entry name" value="SlipAM"/>
    <property type="match status" value="1"/>
</dbReference>